<dbReference type="Pfam" id="PF14233">
    <property type="entry name" value="DUF4335"/>
    <property type="match status" value="1"/>
</dbReference>
<comment type="caution">
    <text evidence="2">The sequence shown here is derived from an EMBL/GenBank/DDBJ whole genome shotgun (WGS) entry which is preliminary data.</text>
</comment>
<accession>A0ABV0JN53</accession>
<dbReference type="RefSeq" id="WP_190423816.1">
    <property type="nucleotide sequence ID" value="NZ_JAMPKK010000019.1"/>
</dbReference>
<reference evidence="2 3" key="1">
    <citation type="submission" date="2022-04" db="EMBL/GenBank/DDBJ databases">
        <title>Positive selection, recombination, and allopatry shape intraspecific diversity of widespread and dominant cyanobacteria.</title>
        <authorList>
            <person name="Wei J."/>
            <person name="Shu W."/>
            <person name="Hu C."/>
        </authorList>
    </citation>
    <scope>NUCLEOTIDE SEQUENCE [LARGE SCALE GENOMIC DNA]</scope>
    <source>
        <strain evidence="2 3">GB2-A5</strain>
    </source>
</reference>
<gene>
    <name evidence="2" type="ORF">NDI37_10655</name>
</gene>
<evidence type="ECO:0000313" key="2">
    <source>
        <dbReference type="EMBL" id="MEP0864929.1"/>
    </source>
</evidence>
<feature type="compositionally biased region" description="Low complexity" evidence="1">
    <location>
        <begin position="381"/>
        <end position="390"/>
    </location>
</feature>
<dbReference type="InterPro" id="IPR025569">
    <property type="entry name" value="DUF4335"/>
</dbReference>
<feature type="compositionally biased region" description="Polar residues" evidence="1">
    <location>
        <begin position="407"/>
        <end position="418"/>
    </location>
</feature>
<protein>
    <submittedName>
        <fullName evidence="2">DUF4335 domain-containing protein</fullName>
    </submittedName>
</protein>
<organism evidence="2 3">
    <name type="scientific">Funiculus sociatus GB2-A5</name>
    <dbReference type="NCBI Taxonomy" id="2933946"/>
    <lineage>
        <taxon>Bacteria</taxon>
        <taxon>Bacillati</taxon>
        <taxon>Cyanobacteriota</taxon>
        <taxon>Cyanophyceae</taxon>
        <taxon>Coleofasciculales</taxon>
        <taxon>Coleofasciculaceae</taxon>
        <taxon>Funiculus</taxon>
    </lineage>
</organism>
<keyword evidence="3" id="KW-1185">Reference proteome</keyword>
<feature type="compositionally biased region" description="Low complexity" evidence="1">
    <location>
        <begin position="256"/>
        <end position="290"/>
    </location>
</feature>
<proteinExistence type="predicted"/>
<feature type="compositionally biased region" description="Pro residues" evidence="1">
    <location>
        <begin position="315"/>
        <end position="327"/>
    </location>
</feature>
<evidence type="ECO:0000313" key="3">
    <source>
        <dbReference type="Proteomes" id="UP001442494"/>
    </source>
</evidence>
<evidence type="ECO:0000256" key="1">
    <source>
        <dbReference type="SAM" id="MobiDB-lite"/>
    </source>
</evidence>
<dbReference type="Proteomes" id="UP001442494">
    <property type="component" value="Unassembled WGS sequence"/>
</dbReference>
<name>A0ABV0JN53_9CYAN</name>
<sequence>MVLRRYTPPTCTLEIKAKNSPLSRWAGQPVLKHLRFELSFDDPRQPEDKRVTIQGDRADLEALYEGVTSYVQNFLQQSSFEPPATKIQTATAQEEPASAVPVTTLQNPDVVPIGSYPRTLTPYLQPRGLLSHDLFLGQMATEETGPVVTLSVLQLFDLATALDEYATELVALPSLKRHKLLSNPPAWTRTAAIFLLGVGLTAVMVKLLESQNAVVQTASTPQATPTTTAQLPNTAQSPLVTPTPFQGGAPTPPPLISASPTPSLSPSPGALSSSPIVVSPSPLTAPTPLTALPPPPRNISPPSFSTLPQARTSAPAPPQEPLFPPAAPGNLQQLPVLKAPPEPVVKPTLSPDRFQPIPSQSGVSAPIVPSQTANSGGGSASGSPSSASVPVTPPPLPDLPLLNPGSASSNDASAQVATRSVAPPAGRREVASNNRSATNDGRLFDTIPQVAQIREYLQQRWKPPADLKQTLQYYLQLNPDGSIERIRPLGEASVRYIDNTGMPAPGKPFVSAIESDRNAQIRVVLSPDGKVETFLEP</sequence>
<feature type="compositionally biased region" description="Low complexity" evidence="1">
    <location>
        <begin position="217"/>
        <end position="236"/>
    </location>
</feature>
<feature type="region of interest" description="Disordered" evidence="1">
    <location>
        <begin position="217"/>
        <end position="442"/>
    </location>
</feature>
<dbReference type="EMBL" id="JAMPKK010000019">
    <property type="protein sequence ID" value="MEP0864929.1"/>
    <property type="molecule type" value="Genomic_DNA"/>
</dbReference>